<name>A0A1D3D408_9EIME</name>
<dbReference type="PANTHER" id="PTHR10648:SF4">
    <property type="entry name" value="PROTEIN PHOSPHATASE 2 (FORMERLY 2A), REGULATORY SUBUNIT A, BETA ISOFORM-RELATED"/>
    <property type="match status" value="1"/>
</dbReference>
<evidence type="ECO:0000256" key="2">
    <source>
        <dbReference type="PROSITE-ProRule" id="PRU00103"/>
    </source>
</evidence>
<dbReference type="InterPro" id="IPR016024">
    <property type="entry name" value="ARM-type_fold"/>
</dbReference>
<dbReference type="InterPro" id="IPR011989">
    <property type="entry name" value="ARM-like"/>
</dbReference>
<dbReference type="InterPro" id="IPR021133">
    <property type="entry name" value="HEAT_type_2"/>
</dbReference>
<dbReference type="GO" id="GO:0000159">
    <property type="term" value="C:protein phosphatase type 2A complex"/>
    <property type="evidence" value="ECO:0007669"/>
    <property type="project" value="TreeGrafter"/>
</dbReference>
<dbReference type="GO" id="GO:0005829">
    <property type="term" value="C:cytosol"/>
    <property type="evidence" value="ECO:0007669"/>
    <property type="project" value="TreeGrafter"/>
</dbReference>
<evidence type="ECO:0000256" key="1">
    <source>
        <dbReference type="ARBA" id="ARBA00022737"/>
    </source>
</evidence>
<dbReference type="SUPFAM" id="SSF48371">
    <property type="entry name" value="ARM repeat"/>
    <property type="match status" value="1"/>
</dbReference>
<organism evidence="4 5">
    <name type="scientific">Cyclospora cayetanensis</name>
    <dbReference type="NCBI Taxonomy" id="88456"/>
    <lineage>
        <taxon>Eukaryota</taxon>
        <taxon>Sar</taxon>
        <taxon>Alveolata</taxon>
        <taxon>Apicomplexa</taxon>
        <taxon>Conoidasida</taxon>
        <taxon>Coccidia</taxon>
        <taxon>Eucoccidiorida</taxon>
        <taxon>Eimeriorina</taxon>
        <taxon>Eimeriidae</taxon>
        <taxon>Cyclospora</taxon>
    </lineage>
</organism>
<protein>
    <submittedName>
        <fullName evidence="4">HEAT repeat-containing protein</fullName>
    </submittedName>
</protein>
<dbReference type="PANTHER" id="PTHR10648">
    <property type="entry name" value="SERINE/THREONINE-PROTEIN PHOSPHATASE PP2A 65 KDA REGULATORY SUBUNIT"/>
    <property type="match status" value="1"/>
</dbReference>
<feature type="repeat" description="HEAT" evidence="2">
    <location>
        <begin position="386"/>
        <end position="425"/>
    </location>
</feature>
<dbReference type="GO" id="GO:0019888">
    <property type="term" value="F:protein phosphatase regulator activity"/>
    <property type="evidence" value="ECO:0007669"/>
    <property type="project" value="TreeGrafter"/>
</dbReference>
<dbReference type="GO" id="GO:0005634">
    <property type="term" value="C:nucleus"/>
    <property type="evidence" value="ECO:0007669"/>
    <property type="project" value="TreeGrafter"/>
</dbReference>
<dbReference type="Gene3D" id="1.25.10.10">
    <property type="entry name" value="Leucine-rich Repeat Variant"/>
    <property type="match status" value="1"/>
</dbReference>
<accession>A0A1D3D408</accession>
<evidence type="ECO:0000313" key="4">
    <source>
        <dbReference type="EMBL" id="OEH78177.1"/>
    </source>
</evidence>
<dbReference type="Proteomes" id="UP000095192">
    <property type="component" value="Unassembled WGS sequence"/>
</dbReference>
<comment type="caution">
    <text evidence="4">The sequence shown here is derived from an EMBL/GenBank/DDBJ whole genome shotgun (WGS) entry which is preliminary data.</text>
</comment>
<evidence type="ECO:0000313" key="5">
    <source>
        <dbReference type="Proteomes" id="UP000095192"/>
    </source>
</evidence>
<dbReference type="InParanoid" id="A0A1D3D408"/>
<keyword evidence="5" id="KW-1185">Reference proteome</keyword>
<proteinExistence type="predicted"/>
<sequence length="736" mass="78657">MADFLDFFRSEVVGDRGAPGASTQQQVEALNRVSLLCKVLGPSKTRQLLIPLFLDLQQQVKDRDELLCLFAVQWRTVASTAAADDTATAHEKQVALAQCADALAVLAAAEEKCIRHEVSDFLSPPNFSSDPTQPSLTARTKAARLLPHLLCHSEPRSPAESLPREGDMSPEKQHPPQKDARAAPSGAEMYREFDDAADAAESLTTKRIEQLFEALCADESLLVRREALQQLPALVEGSRAARIASATATTAGSSADTATAPAEDEAQLVALRILREAFGETSDYLRAAAAESVVALATSYPPPTSCLVGLTPSASPRGPHLQPSCDLPVTSTPPAGERESNGVFSVGELLSLYLRSASDPSWRVRSVAAKELYSIVSFSPLNFGEIYPSLCLLLQDSAVREVRLAAISSLAKITQVLPQEETTQKLLPLVQQLLQGALLSAKPPAADSWDTLGPAPPLFPPPPSHAASIAAAIDAALAVWQAAESVAAVSISREVFMTLQQGDLVTAVCIAKRLNDFCRLYQPKASSSGGAPAAEAAQLVEALCEFRRGVGQTGDWRLRLEIVKQMPAVAQTLGVKFFISSLSPFLFDSFCDPIHQVREAAVDACEELIPAVGYRWAVESLLPRLVRSFEGCVPSQDSRGALQDFGGSQGLHGDANTTASPYLRRIVVQHTLPDAVPNVRLTAAEMLRIIAKQKTLPPQTLAEFVGPLEVLSADEDVDVRFSAKLALAACRAASAA</sequence>
<dbReference type="VEuPathDB" id="ToxoDB:cyc_01617"/>
<keyword evidence="1" id="KW-0677">Repeat</keyword>
<reference evidence="4 5" key="1">
    <citation type="journal article" date="2016" name="BMC Genomics">
        <title>Comparative genomics reveals Cyclospora cayetanensis possesses coccidia-like metabolism and invasion components but unique surface antigens.</title>
        <authorList>
            <person name="Liu S."/>
            <person name="Wang L."/>
            <person name="Zheng H."/>
            <person name="Xu Z."/>
            <person name="Roellig D.M."/>
            <person name="Li N."/>
            <person name="Frace M.A."/>
            <person name="Tang K."/>
            <person name="Arrowood M.J."/>
            <person name="Moss D.M."/>
            <person name="Zhang L."/>
            <person name="Feng Y."/>
            <person name="Xiao L."/>
        </authorList>
    </citation>
    <scope>NUCLEOTIDE SEQUENCE [LARGE SCALE GENOMIC DNA]</scope>
    <source>
        <strain evidence="4 5">CHN_HEN01</strain>
    </source>
</reference>
<dbReference type="VEuPathDB" id="ToxoDB:LOC34618596"/>
<dbReference type="AlphaFoldDB" id="A0A1D3D408"/>
<feature type="region of interest" description="Disordered" evidence="3">
    <location>
        <begin position="153"/>
        <end position="187"/>
    </location>
</feature>
<feature type="compositionally biased region" description="Basic and acidic residues" evidence="3">
    <location>
        <begin position="153"/>
        <end position="181"/>
    </location>
</feature>
<evidence type="ECO:0000256" key="3">
    <source>
        <dbReference type="SAM" id="MobiDB-lite"/>
    </source>
</evidence>
<dbReference type="EMBL" id="JROU02000831">
    <property type="protein sequence ID" value="OEH78177.1"/>
    <property type="molecule type" value="Genomic_DNA"/>
</dbReference>
<dbReference type="InterPro" id="IPR051023">
    <property type="entry name" value="PP2A_Regulatory_Subunit_A"/>
</dbReference>
<gene>
    <name evidence="4" type="ORF">cyc_01617</name>
</gene>
<dbReference type="PROSITE" id="PS50077">
    <property type="entry name" value="HEAT_REPEAT"/>
    <property type="match status" value="1"/>
</dbReference>